<reference evidence="3" key="1">
    <citation type="submission" date="2023-07" db="EMBL/GenBank/DDBJ databases">
        <title>Isolating and identifying novel microbial strains from the Mariana Trench.</title>
        <authorList>
            <person name="Fu H."/>
        </authorList>
    </citation>
    <scope>NUCLEOTIDE SEQUENCE [LARGE SCALE GENOMIC DNA]</scope>
    <source>
        <strain evidence="3">T-y2</strain>
    </source>
</reference>
<accession>A0ABU2KHG7</accession>
<keyword evidence="1" id="KW-0812">Transmembrane</keyword>
<name>A0ABU2KHG7_9FLAO</name>
<keyword evidence="1" id="KW-0472">Membrane</keyword>
<keyword evidence="3" id="KW-1185">Reference proteome</keyword>
<gene>
    <name evidence="2" type="ORF">RLT85_05900</name>
</gene>
<feature type="transmembrane region" description="Helical" evidence="1">
    <location>
        <begin position="46"/>
        <end position="64"/>
    </location>
</feature>
<sequence length="99" mass="10899">MIKKEILIGFLVGILATSAGIFLYATLFLGDDLVESLKIAQANDRLGSVIALGALLNFLPFFVFLKKDKIYRARGVILFTILTGVLIALITFNVIRKIL</sequence>
<protein>
    <recommendedName>
        <fullName evidence="4">Permease</fullName>
    </recommendedName>
</protein>
<evidence type="ECO:0008006" key="4">
    <source>
        <dbReference type="Google" id="ProtNLM"/>
    </source>
</evidence>
<dbReference type="Proteomes" id="UP001182991">
    <property type="component" value="Unassembled WGS sequence"/>
</dbReference>
<evidence type="ECO:0000313" key="2">
    <source>
        <dbReference type="EMBL" id="MDT0294161.1"/>
    </source>
</evidence>
<feature type="transmembrane region" description="Helical" evidence="1">
    <location>
        <begin position="7"/>
        <end position="26"/>
    </location>
</feature>
<proteinExistence type="predicted"/>
<dbReference type="RefSeq" id="WP_311401109.1">
    <property type="nucleotide sequence ID" value="NZ_JAVRBG010000004.1"/>
</dbReference>
<organism evidence="2 3">
    <name type="scientific">Mesonia ostreae</name>
    <dbReference type="NCBI Taxonomy" id="861110"/>
    <lineage>
        <taxon>Bacteria</taxon>
        <taxon>Pseudomonadati</taxon>
        <taxon>Bacteroidota</taxon>
        <taxon>Flavobacteriia</taxon>
        <taxon>Flavobacteriales</taxon>
        <taxon>Flavobacteriaceae</taxon>
        <taxon>Mesonia</taxon>
    </lineage>
</organism>
<evidence type="ECO:0000256" key="1">
    <source>
        <dbReference type="SAM" id="Phobius"/>
    </source>
</evidence>
<evidence type="ECO:0000313" key="3">
    <source>
        <dbReference type="Proteomes" id="UP001182991"/>
    </source>
</evidence>
<keyword evidence="1" id="KW-1133">Transmembrane helix</keyword>
<feature type="transmembrane region" description="Helical" evidence="1">
    <location>
        <begin position="76"/>
        <end position="95"/>
    </location>
</feature>
<comment type="caution">
    <text evidence="2">The sequence shown here is derived from an EMBL/GenBank/DDBJ whole genome shotgun (WGS) entry which is preliminary data.</text>
</comment>
<dbReference type="EMBL" id="JAVRBG010000004">
    <property type="protein sequence ID" value="MDT0294161.1"/>
    <property type="molecule type" value="Genomic_DNA"/>
</dbReference>